<evidence type="ECO:0000313" key="2">
    <source>
        <dbReference type="EMBL" id="MFD0782909.1"/>
    </source>
</evidence>
<sequence length="163" mass="16597">MNPYAQSGNDAIISARLLSATVLFTLYTLILVVVGLFALPTVGRHPIGLPFAIGWPLAAAGTLAVAASSWRTRADVIRGPSGYRRSTSWPTKVARIGSAVLVVAVVAALALGVAVTLTEGDQIANFALTMGAAIPVAVIAVSARSVVLLGHAEAAGGQRADGR</sequence>
<keyword evidence="1" id="KW-0812">Transmembrane</keyword>
<accession>A0ABW2ZX42</accession>
<proteinExistence type="predicted"/>
<feature type="transmembrane region" description="Helical" evidence="1">
    <location>
        <begin position="93"/>
        <end position="117"/>
    </location>
</feature>
<feature type="transmembrane region" description="Helical" evidence="1">
    <location>
        <begin position="51"/>
        <end position="72"/>
    </location>
</feature>
<evidence type="ECO:0008006" key="4">
    <source>
        <dbReference type="Google" id="ProtNLM"/>
    </source>
</evidence>
<dbReference type="Proteomes" id="UP001597053">
    <property type="component" value="Unassembled WGS sequence"/>
</dbReference>
<protein>
    <recommendedName>
        <fullName evidence="4">Secreted protein</fullName>
    </recommendedName>
</protein>
<keyword evidence="1" id="KW-0472">Membrane</keyword>
<dbReference type="EMBL" id="JBHTHM010000060">
    <property type="protein sequence ID" value="MFD0782909.1"/>
    <property type="molecule type" value="Genomic_DNA"/>
</dbReference>
<evidence type="ECO:0000313" key="3">
    <source>
        <dbReference type="Proteomes" id="UP001597053"/>
    </source>
</evidence>
<name>A0ABW2ZX42_9ACTN</name>
<feature type="transmembrane region" description="Helical" evidence="1">
    <location>
        <begin position="17"/>
        <end position="39"/>
    </location>
</feature>
<reference evidence="3" key="1">
    <citation type="journal article" date="2019" name="Int. J. Syst. Evol. Microbiol.">
        <title>The Global Catalogue of Microorganisms (GCM) 10K type strain sequencing project: providing services to taxonomists for standard genome sequencing and annotation.</title>
        <authorList>
            <consortium name="The Broad Institute Genomics Platform"/>
            <consortium name="The Broad Institute Genome Sequencing Center for Infectious Disease"/>
            <person name="Wu L."/>
            <person name="Ma J."/>
        </authorList>
    </citation>
    <scope>NUCLEOTIDE SEQUENCE [LARGE SCALE GENOMIC DNA]</scope>
    <source>
        <strain evidence="3">JCM 32148</strain>
    </source>
</reference>
<organism evidence="2 3">
    <name type="scientific">Micromonospora azadirachtae</name>
    <dbReference type="NCBI Taxonomy" id="1970735"/>
    <lineage>
        <taxon>Bacteria</taxon>
        <taxon>Bacillati</taxon>
        <taxon>Actinomycetota</taxon>
        <taxon>Actinomycetes</taxon>
        <taxon>Micromonosporales</taxon>
        <taxon>Micromonosporaceae</taxon>
        <taxon>Micromonospora</taxon>
    </lineage>
</organism>
<feature type="transmembrane region" description="Helical" evidence="1">
    <location>
        <begin position="123"/>
        <end position="143"/>
    </location>
</feature>
<keyword evidence="3" id="KW-1185">Reference proteome</keyword>
<comment type="caution">
    <text evidence="2">The sequence shown here is derived from an EMBL/GenBank/DDBJ whole genome shotgun (WGS) entry which is preliminary data.</text>
</comment>
<evidence type="ECO:0000256" key="1">
    <source>
        <dbReference type="SAM" id="Phobius"/>
    </source>
</evidence>
<gene>
    <name evidence="2" type="ORF">ACFQZ8_03060</name>
</gene>
<keyword evidence="1" id="KW-1133">Transmembrane helix</keyword>